<dbReference type="EMBL" id="ABVL01000011">
    <property type="protein sequence ID" value="EDY18696.1"/>
    <property type="molecule type" value="Genomic_DNA"/>
</dbReference>
<evidence type="ECO:0000256" key="9">
    <source>
        <dbReference type="SAM" id="MobiDB-lite"/>
    </source>
</evidence>
<evidence type="ECO:0000256" key="1">
    <source>
        <dbReference type="ARBA" id="ARBA00012493"/>
    </source>
</evidence>
<evidence type="ECO:0000256" key="8">
    <source>
        <dbReference type="ARBA" id="ARBA00048173"/>
    </source>
</evidence>
<dbReference type="InterPro" id="IPR051083">
    <property type="entry name" value="GrpII_Intron_Splice-Mob/Def"/>
</dbReference>
<keyword evidence="2" id="KW-0808">Transferase</keyword>
<keyword evidence="5" id="KW-0460">Magnesium</keyword>
<protein>
    <recommendedName>
        <fullName evidence="1">RNA-directed DNA polymerase</fullName>
        <ecNumber evidence="1">2.7.7.49</ecNumber>
    </recommendedName>
</protein>
<comment type="similarity">
    <text evidence="7">Belongs to the bacterial reverse transcriptase family.</text>
</comment>
<dbReference type="PANTHER" id="PTHR34047">
    <property type="entry name" value="NUCLEAR INTRON MATURASE 1, MITOCHONDRIAL-RELATED"/>
    <property type="match status" value="1"/>
</dbReference>
<keyword evidence="3" id="KW-0548">Nucleotidyltransferase</keyword>
<dbReference type="InterPro" id="IPR000123">
    <property type="entry name" value="Reverse_transcriptase_msDNA"/>
</dbReference>
<feature type="region of interest" description="Disordered" evidence="9">
    <location>
        <begin position="20"/>
        <end position="80"/>
    </location>
</feature>
<reference evidence="11 12" key="1">
    <citation type="journal article" date="2011" name="J. Bacteriol.">
        <title>Genome sequence of Chthoniobacter flavus Ellin428, an aerobic heterotrophic soil bacterium.</title>
        <authorList>
            <person name="Kant R."/>
            <person name="van Passel M.W."/>
            <person name="Palva A."/>
            <person name="Lucas S."/>
            <person name="Lapidus A."/>
            <person name="Glavina Del Rio T."/>
            <person name="Dalin E."/>
            <person name="Tice H."/>
            <person name="Bruce D."/>
            <person name="Goodwin L."/>
            <person name="Pitluck S."/>
            <person name="Larimer F.W."/>
            <person name="Land M.L."/>
            <person name="Hauser L."/>
            <person name="Sangwan P."/>
            <person name="de Vos W.M."/>
            <person name="Janssen P.H."/>
            <person name="Smidt H."/>
        </authorList>
    </citation>
    <scope>NUCLEOTIDE SEQUENCE [LARGE SCALE GENOMIC DNA]</scope>
    <source>
        <strain evidence="11 12">Ellin428</strain>
    </source>
</reference>
<dbReference type="AlphaFoldDB" id="B4D495"/>
<feature type="region of interest" description="Disordered" evidence="9">
    <location>
        <begin position="169"/>
        <end position="192"/>
    </location>
</feature>
<dbReference type="EC" id="2.7.7.49" evidence="1"/>
<evidence type="ECO:0000256" key="7">
    <source>
        <dbReference type="ARBA" id="ARBA00034120"/>
    </source>
</evidence>
<dbReference type="eggNOG" id="COG3344">
    <property type="taxonomic scope" value="Bacteria"/>
</dbReference>
<dbReference type="PRINTS" id="PR00866">
    <property type="entry name" value="RNADNAPOLMS"/>
</dbReference>
<dbReference type="PROSITE" id="PS50878">
    <property type="entry name" value="RT_POL"/>
    <property type="match status" value="1"/>
</dbReference>
<proteinExistence type="inferred from homology"/>
<evidence type="ECO:0000256" key="5">
    <source>
        <dbReference type="ARBA" id="ARBA00022842"/>
    </source>
</evidence>
<dbReference type="InterPro" id="IPR000477">
    <property type="entry name" value="RT_dom"/>
</dbReference>
<evidence type="ECO:0000256" key="2">
    <source>
        <dbReference type="ARBA" id="ARBA00022679"/>
    </source>
</evidence>
<dbReference type="STRING" id="497964.CfE428DRAFT_3733"/>
<dbReference type="Pfam" id="PF00078">
    <property type="entry name" value="RVT_1"/>
    <property type="match status" value="1"/>
</dbReference>
<evidence type="ECO:0000259" key="10">
    <source>
        <dbReference type="PROSITE" id="PS50878"/>
    </source>
</evidence>
<organism evidence="11 12">
    <name type="scientific">Chthoniobacter flavus Ellin428</name>
    <dbReference type="NCBI Taxonomy" id="497964"/>
    <lineage>
        <taxon>Bacteria</taxon>
        <taxon>Pseudomonadati</taxon>
        <taxon>Verrucomicrobiota</taxon>
        <taxon>Spartobacteria</taxon>
        <taxon>Chthoniobacterales</taxon>
        <taxon>Chthoniobacteraceae</taxon>
        <taxon>Chthoniobacter</taxon>
    </lineage>
</organism>
<evidence type="ECO:0000313" key="12">
    <source>
        <dbReference type="Proteomes" id="UP000005824"/>
    </source>
</evidence>
<keyword evidence="6 11" id="KW-0695">RNA-directed DNA polymerase</keyword>
<evidence type="ECO:0000256" key="6">
    <source>
        <dbReference type="ARBA" id="ARBA00022918"/>
    </source>
</evidence>
<comment type="catalytic activity">
    <reaction evidence="8">
        <text>DNA(n) + a 2'-deoxyribonucleoside 5'-triphosphate = DNA(n+1) + diphosphate</text>
        <dbReference type="Rhea" id="RHEA:22508"/>
        <dbReference type="Rhea" id="RHEA-COMP:17339"/>
        <dbReference type="Rhea" id="RHEA-COMP:17340"/>
        <dbReference type="ChEBI" id="CHEBI:33019"/>
        <dbReference type="ChEBI" id="CHEBI:61560"/>
        <dbReference type="ChEBI" id="CHEBI:173112"/>
        <dbReference type="EC" id="2.7.7.49"/>
    </reaction>
</comment>
<dbReference type="InParanoid" id="B4D495"/>
<gene>
    <name evidence="11" type="ORF">CfE428DRAFT_3733</name>
</gene>
<name>B4D495_9BACT</name>
<comment type="caution">
    <text evidence="11">The sequence shown here is derived from an EMBL/GenBank/DDBJ whole genome shotgun (WGS) entry which is preliminary data.</text>
</comment>
<keyword evidence="4" id="KW-0479">Metal-binding</keyword>
<feature type="compositionally biased region" description="Basic and acidic residues" evidence="9">
    <location>
        <begin position="180"/>
        <end position="192"/>
    </location>
</feature>
<dbReference type="CDD" id="cd03487">
    <property type="entry name" value="RT_Bac_retron_II"/>
    <property type="match status" value="1"/>
</dbReference>
<sequence>MIPLGAIAGALVVLLRQLFKGSKPQPRRSSPPPPVPRPGDRPYTPGAPPPIPPAAGAARPAQPSPPRSAPPRSTTLNLDAGQFTPVSAEEAKKQARGIKWNWASVNYDRRDQIPAPTQPRTLLIDRAMVAQGLLTPEQLVEIHDVGAKMAELRPDLAGIGNVADHAVAADQEERRRRKEQKIAESAERQRKHAEAVAQRRATDIIFLGRGVSGGLADRRANVEKLQQLNLPVLATSGDVAKVLDLEISRLRWLAFHSEACAVTHYVRFTIPKKSGGTRELAAPHREMARCQLWIKLNILDRIPLHEAAHGFVAHRGTMSNAVPHVRRDVVVNADLKNFFPTITFPRVKGIFQELGYSPAVATILALLCTECPRQRVTYAGRELHVATGPRALPQGACTSPALSNLAARGLDARLTGLARKLGWDYTRYADDLTFSTSGAPAQKTAWILARLRHIAQEENFTVNETKTRVQRPSAQQTVTGIVVNKRPNVPRETVRRLRAILHRAKTEGLAAQNREQHPHFAAWVGGMIAYMQMVNPERGKKLKAEFDALPK</sequence>
<dbReference type="PANTHER" id="PTHR34047:SF7">
    <property type="entry name" value="RNA-DIRECTED DNA POLYMERASE"/>
    <property type="match status" value="1"/>
</dbReference>
<keyword evidence="12" id="KW-1185">Reference proteome</keyword>
<evidence type="ECO:0000256" key="3">
    <source>
        <dbReference type="ARBA" id="ARBA00022695"/>
    </source>
</evidence>
<dbReference type="Proteomes" id="UP000005824">
    <property type="component" value="Unassembled WGS sequence"/>
</dbReference>
<evidence type="ECO:0000256" key="4">
    <source>
        <dbReference type="ARBA" id="ARBA00022723"/>
    </source>
</evidence>
<dbReference type="GO" id="GO:0003964">
    <property type="term" value="F:RNA-directed DNA polymerase activity"/>
    <property type="evidence" value="ECO:0007669"/>
    <property type="project" value="UniProtKB-KW"/>
</dbReference>
<accession>B4D495</accession>
<dbReference type="GO" id="GO:0003723">
    <property type="term" value="F:RNA binding"/>
    <property type="evidence" value="ECO:0007669"/>
    <property type="project" value="InterPro"/>
</dbReference>
<evidence type="ECO:0000313" key="11">
    <source>
        <dbReference type="EMBL" id="EDY18696.1"/>
    </source>
</evidence>
<feature type="domain" description="Reverse transcriptase" evidence="10">
    <location>
        <begin position="251"/>
        <end position="483"/>
    </location>
</feature>
<dbReference type="GO" id="GO:0046872">
    <property type="term" value="F:metal ion binding"/>
    <property type="evidence" value="ECO:0007669"/>
    <property type="project" value="UniProtKB-KW"/>
</dbReference>